<comment type="caution">
    <text evidence="4">The sequence shown here is derived from an EMBL/GenBank/DDBJ whole genome shotgun (WGS) entry which is preliminary data.</text>
</comment>
<dbReference type="Pfam" id="PF14016">
    <property type="entry name" value="DUF4232"/>
    <property type="match status" value="1"/>
</dbReference>
<proteinExistence type="predicted"/>
<dbReference type="PROSITE" id="PS51257">
    <property type="entry name" value="PROKAR_LIPOPROTEIN"/>
    <property type="match status" value="1"/>
</dbReference>
<organism evidence="4 5">
    <name type="scientific">Streptomyces griseofuscus</name>
    <dbReference type="NCBI Taxonomy" id="146922"/>
    <lineage>
        <taxon>Bacteria</taxon>
        <taxon>Bacillati</taxon>
        <taxon>Actinomycetota</taxon>
        <taxon>Actinomycetes</taxon>
        <taxon>Kitasatosporales</taxon>
        <taxon>Streptomycetaceae</taxon>
        <taxon>Streptomyces</taxon>
    </lineage>
</organism>
<dbReference type="AlphaFoldDB" id="A0A3R8S6P5"/>
<feature type="signal peptide" evidence="2">
    <location>
        <begin position="1"/>
        <end position="28"/>
    </location>
</feature>
<evidence type="ECO:0000313" key="4">
    <source>
        <dbReference type="EMBL" id="RRQ78003.1"/>
    </source>
</evidence>
<name>A0A3R8S6P5_9ACTN</name>
<feature type="compositionally biased region" description="Low complexity" evidence="1">
    <location>
        <begin position="46"/>
        <end position="66"/>
    </location>
</feature>
<dbReference type="EMBL" id="PDES01000023">
    <property type="protein sequence ID" value="RRQ78003.1"/>
    <property type="molecule type" value="Genomic_DNA"/>
</dbReference>
<accession>A0A3R8S6P5</accession>
<evidence type="ECO:0000256" key="2">
    <source>
        <dbReference type="SAM" id="SignalP"/>
    </source>
</evidence>
<keyword evidence="5" id="KW-1185">Reference proteome</keyword>
<gene>
    <name evidence="4" type="ORF">CQW44_37025</name>
</gene>
<feature type="domain" description="DUF4232" evidence="3">
    <location>
        <begin position="118"/>
        <end position="246"/>
    </location>
</feature>
<reference evidence="4 5" key="1">
    <citation type="submission" date="2017-10" db="EMBL/GenBank/DDBJ databases">
        <title>Draft genome of actinobacteria isolated from guarana (Paullinia cupana (Mart.) Ducke.</title>
        <authorList>
            <person name="Siqueira K.A."/>
            <person name="Liotti R.G."/>
            <person name="Mendes T.A."/>
            <person name="Soares M.A."/>
        </authorList>
    </citation>
    <scope>NUCLEOTIDE SEQUENCE [LARGE SCALE GENOMIC DNA]</scope>
    <source>
        <strain evidence="4 5">199</strain>
    </source>
</reference>
<dbReference type="RefSeq" id="WP_125215256.1">
    <property type="nucleotide sequence ID" value="NZ_PDES01000023.1"/>
</dbReference>
<keyword evidence="2" id="KW-0732">Signal</keyword>
<dbReference type="Proteomes" id="UP000276379">
    <property type="component" value="Unassembled WGS sequence"/>
</dbReference>
<feature type="chain" id="PRO_5039651554" description="DUF4232 domain-containing protein" evidence="2">
    <location>
        <begin position="29"/>
        <end position="255"/>
    </location>
</feature>
<evidence type="ECO:0000259" key="3">
    <source>
        <dbReference type="Pfam" id="PF14016"/>
    </source>
</evidence>
<evidence type="ECO:0000256" key="1">
    <source>
        <dbReference type="SAM" id="MobiDB-lite"/>
    </source>
</evidence>
<feature type="compositionally biased region" description="Polar residues" evidence="1">
    <location>
        <begin position="67"/>
        <end position="80"/>
    </location>
</feature>
<dbReference type="InterPro" id="IPR025326">
    <property type="entry name" value="DUF4232"/>
</dbReference>
<evidence type="ECO:0000313" key="5">
    <source>
        <dbReference type="Proteomes" id="UP000276379"/>
    </source>
</evidence>
<sequence>MRNRRTLRTRTPLLAVAGAALAALALTACDNGTGTKDEGAARHTPAAGASGTAAANQPSADANAQQGATGSTAHGTQTSAGAHRATGGSGTQGTHASGGTRGSKGSGNASDPENRVLCNGSNTKVTAQVLSRPLNHMMLTVKNTGSKYCDLTYYPVLRFDGMQWAPGADESTKPQAVTTLAPGESGYAGVLLSAADGSGDGGQTGHKLTVYFQGMTPNSDGGATANVTLPAKGVYYDSSLKVTYWQQDASDIASW</sequence>
<protein>
    <recommendedName>
        <fullName evidence="3">DUF4232 domain-containing protein</fullName>
    </recommendedName>
</protein>
<feature type="region of interest" description="Disordered" evidence="1">
    <location>
        <begin position="36"/>
        <end position="120"/>
    </location>
</feature>